<dbReference type="OrthoDB" id="10395505at2759"/>
<reference evidence="1" key="2">
    <citation type="submission" date="2020-11" db="EMBL/GenBank/DDBJ databases">
        <authorList>
            <consortium name="DOE Joint Genome Institute"/>
            <person name="Kuo A."/>
            <person name="Miyauchi S."/>
            <person name="Kiss E."/>
            <person name="Drula E."/>
            <person name="Kohler A."/>
            <person name="Sanchez-Garcia M."/>
            <person name="Andreopoulos B."/>
            <person name="Barry K.W."/>
            <person name="Bonito G."/>
            <person name="Buee M."/>
            <person name="Carver A."/>
            <person name="Chen C."/>
            <person name="Cichocki N."/>
            <person name="Clum A."/>
            <person name="Culley D."/>
            <person name="Crous P.W."/>
            <person name="Fauchery L."/>
            <person name="Girlanda M."/>
            <person name="Hayes R."/>
            <person name="Keri Z."/>
            <person name="Labutti K."/>
            <person name="Lipzen A."/>
            <person name="Lombard V."/>
            <person name="Magnuson J."/>
            <person name="Maillard F."/>
            <person name="Morin E."/>
            <person name="Murat C."/>
            <person name="Nolan M."/>
            <person name="Ohm R."/>
            <person name="Pangilinan J."/>
            <person name="Pereira M."/>
            <person name="Perotto S."/>
            <person name="Peter M."/>
            <person name="Riley R."/>
            <person name="Sitrit Y."/>
            <person name="Stielow B."/>
            <person name="Szollosi G."/>
            <person name="Zifcakova L."/>
            <person name="Stursova M."/>
            <person name="Spatafora J.W."/>
            <person name="Tedersoo L."/>
            <person name="Vaario L.-M."/>
            <person name="Yamada A."/>
            <person name="Yan M."/>
            <person name="Wang P."/>
            <person name="Xu J."/>
            <person name="Bruns T."/>
            <person name="Baldrian P."/>
            <person name="Vilgalys R."/>
            <person name="Henrissat B."/>
            <person name="Grigoriev I.V."/>
            <person name="Hibbett D."/>
            <person name="Nagy L.G."/>
            <person name="Martin F.M."/>
        </authorList>
    </citation>
    <scope>NUCLEOTIDE SEQUENCE</scope>
    <source>
        <strain evidence="1">UH-Tt-Lm1</strain>
    </source>
</reference>
<dbReference type="Gene3D" id="3.80.10.10">
    <property type="entry name" value="Ribonuclease Inhibitor"/>
    <property type="match status" value="1"/>
</dbReference>
<reference evidence="1" key="1">
    <citation type="journal article" date="2020" name="Nat. Commun.">
        <title>Large-scale genome sequencing of mycorrhizal fungi provides insights into the early evolution of symbiotic traits.</title>
        <authorList>
            <person name="Miyauchi S."/>
            <person name="Kiss E."/>
            <person name="Kuo A."/>
            <person name="Drula E."/>
            <person name="Kohler A."/>
            <person name="Sanchez-Garcia M."/>
            <person name="Morin E."/>
            <person name="Andreopoulos B."/>
            <person name="Barry K.W."/>
            <person name="Bonito G."/>
            <person name="Buee M."/>
            <person name="Carver A."/>
            <person name="Chen C."/>
            <person name="Cichocki N."/>
            <person name="Clum A."/>
            <person name="Culley D."/>
            <person name="Crous P.W."/>
            <person name="Fauchery L."/>
            <person name="Girlanda M."/>
            <person name="Hayes R.D."/>
            <person name="Keri Z."/>
            <person name="LaButti K."/>
            <person name="Lipzen A."/>
            <person name="Lombard V."/>
            <person name="Magnuson J."/>
            <person name="Maillard F."/>
            <person name="Murat C."/>
            <person name="Nolan M."/>
            <person name="Ohm R.A."/>
            <person name="Pangilinan J."/>
            <person name="Pereira M.F."/>
            <person name="Perotto S."/>
            <person name="Peter M."/>
            <person name="Pfister S."/>
            <person name="Riley R."/>
            <person name="Sitrit Y."/>
            <person name="Stielow J.B."/>
            <person name="Szollosi G."/>
            <person name="Zifcakova L."/>
            <person name="Stursova M."/>
            <person name="Spatafora J.W."/>
            <person name="Tedersoo L."/>
            <person name="Vaario L.M."/>
            <person name="Yamada A."/>
            <person name="Yan M."/>
            <person name="Wang P."/>
            <person name="Xu J."/>
            <person name="Bruns T."/>
            <person name="Baldrian P."/>
            <person name="Vilgalys R."/>
            <person name="Dunand C."/>
            <person name="Henrissat B."/>
            <person name="Grigoriev I.V."/>
            <person name="Hibbett D."/>
            <person name="Nagy L.G."/>
            <person name="Martin F.M."/>
        </authorList>
    </citation>
    <scope>NUCLEOTIDE SEQUENCE</scope>
    <source>
        <strain evidence="1">UH-Tt-Lm1</strain>
    </source>
</reference>
<dbReference type="Proteomes" id="UP000736335">
    <property type="component" value="Unassembled WGS sequence"/>
</dbReference>
<evidence type="ECO:0000313" key="1">
    <source>
        <dbReference type="EMBL" id="KAF9778937.1"/>
    </source>
</evidence>
<accession>A0A9P6H712</accession>
<sequence length="514" mass="57104">MHRLFYVEELVRQIAFDAYERPLGSASLLALACSCKILEGPVMDVLWQRQKLLDIILRTLPADCWTLTDGVYRLIKIPTTKEWKRFKTYTGRVAELHVGDPPGCQEVSSATISFLVAQSTVDPLWPGLTSLRLYEPRWEMLVSALAFLSRKIKAFTLVLPQDTSILLHPILSIASARCHEVQELVLDTVVEGPHSIDMVGGLISACKDTLRTLEIRSPFETEYLPIIANLPRLKILRLEKAGSFSCDIPSDSFPVLEEFTFSGFQERRIEIFLKLLGTAGLKVAKMYSHVTIDFEKSIAALSRFSASLEDLEITAITSLDLVRVPAFRLPFTNLRNVRLRCLHREVALLGSCTLRLSDKAVVDLGAAMPNLTHLTLGNPICPGLQCTTFLALVGLSKTCRELETLEIKIDFRTMVAPSLSLSETKEVETPVETQGHGCKLRKLVVGASILPAPSEESGWIVAAGLGKIFPSLTEVEGRGNFGRGKWGSVDRNLRMFRQVLRTVGIQGTHSRFDS</sequence>
<evidence type="ECO:0008006" key="3">
    <source>
        <dbReference type="Google" id="ProtNLM"/>
    </source>
</evidence>
<protein>
    <recommendedName>
        <fullName evidence="3">F-box domain-containing protein</fullName>
    </recommendedName>
</protein>
<comment type="caution">
    <text evidence="1">The sequence shown here is derived from an EMBL/GenBank/DDBJ whole genome shotgun (WGS) entry which is preliminary data.</text>
</comment>
<keyword evidence="2" id="KW-1185">Reference proteome</keyword>
<dbReference type="PROSITE" id="PS51257">
    <property type="entry name" value="PROKAR_LIPOPROTEIN"/>
    <property type="match status" value="1"/>
</dbReference>
<dbReference type="EMBL" id="WIUZ02000021">
    <property type="protein sequence ID" value="KAF9778937.1"/>
    <property type="molecule type" value="Genomic_DNA"/>
</dbReference>
<gene>
    <name evidence="1" type="ORF">BJ322DRAFT_1024796</name>
</gene>
<organism evidence="1 2">
    <name type="scientific">Thelephora terrestris</name>
    <dbReference type="NCBI Taxonomy" id="56493"/>
    <lineage>
        <taxon>Eukaryota</taxon>
        <taxon>Fungi</taxon>
        <taxon>Dikarya</taxon>
        <taxon>Basidiomycota</taxon>
        <taxon>Agaricomycotina</taxon>
        <taxon>Agaricomycetes</taxon>
        <taxon>Thelephorales</taxon>
        <taxon>Thelephoraceae</taxon>
        <taxon>Thelephora</taxon>
    </lineage>
</organism>
<dbReference type="SUPFAM" id="SSF52047">
    <property type="entry name" value="RNI-like"/>
    <property type="match status" value="1"/>
</dbReference>
<dbReference type="InterPro" id="IPR032675">
    <property type="entry name" value="LRR_dom_sf"/>
</dbReference>
<evidence type="ECO:0000313" key="2">
    <source>
        <dbReference type="Proteomes" id="UP000736335"/>
    </source>
</evidence>
<proteinExistence type="predicted"/>
<dbReference type="AlphaFoldDB" id="A0A9P6H712"/>
<name>A0A9P6H712_9AGAM</name>